<proteinExistence type="predicted"/>
<accession>A0A0F9GR66</accession>
<gene>
    <name evidence="1" type="ORF">LCGC14_2153610</name>
</gene>
<evidence type="ECO:0000313" key="1">
    <source>
        <dbReference type="EMBL" id="KKL65577.1"/>
    </source>
</evidence>
<protein>
    <submittedName>
        <fullName evidence="1">Uncharacterized protein</fullName>
    </submittedName>
</protein>
<sequence length="47" mass="5430">MVELPIVTDVIIASKSLWHHVFGHPRPYRYVGDDTYCAGCDEYIKSF</sequence>
<comment type="caution">
    <text evidence="1">The sequence shown here is derived from an EMBL/GenBank/DDBJ whole genome shotgun (WGS) entry which is preliminary data.</text>
</comment>
<organism evidence="1">
    <name type="scientific">marine sediment metagenome</name>
    <dbReference type="NCBI Taxonomy" id="412755"/>
    <lineage>
        <taxon>unclassified sequences</taxon>
        <taxon>metagenomes</taxon>
        <taxon>ecological metagenomes</taxon>
    </lineage>
</organism>
<dbReference type="EMBL" id="LAZR01027489">
    <property type="protein sequence ID" value="KKL65577.1"/>
    <property type="molecule type" value="Genomic_DNA"/>
</dbReference>
<name>A0A0F9GR66_9ZZZZ</name>
<reference evidence="1" key="1">
    <citation type="journal article" date="2015" name="Nature">
        <title>Complex archaea that bridge the gap between prokaryotes and eukaryotes.</title>
        <authorList>
            <person name="Spang A."/>
            <person name="Saw J.H."/>
            <person name="Jorgensen S.L."/>
            <person name="Zaremba-Niedzwiedzka K."/>
            <person name="Martijn J."/>
            <person name="Lind A.E."/>
            <person name="van Eijk R."/>
            <person name="Schleper C."/>
            <person name="Guy L."/>
            <person name="Ettema T.J."/>
        </authorList>
    </citation>
    <scope>NUCLEOTIDE SEQUENCE</scope>
</reference>
<dbReference type="AlphaFoldDB" id="A0A0F9GR66"/>